<name>B0JMV9_MICAN</name>
<dbReference type="STRING" id="449447.MAE_03010"/>
<sequence length="63" mass="7471">MGFWGFSSISPLPHFPLPTSHFPLPHFPLPHFPIPHSHETNPRYFDKIAMQKNYKEKFCYIIC</sequence>
<evidence type="ECO:0000313" key="2">
    <source>
        <dbReference type="Proteomes" id="UP000001510"/>
    </source>
</evidence>
<gene>
    <name evidence="1" type="ordered locus">MAE_03010</name>
</gene>
<dbReference type="PaxDb" id="449447-MAE_03010"/>
<evidence type="ECO:0000313" key="1">
    <source>
        <dbReference type="EMBL" id="BAG00123.1"/>
    </source>
</evidence>
<organism evidence="1 2">
    <name type="scientific">Microcystis aeruginosa (strain NIES-843 / IAM M-2473)</name>
    <dbReference type="NCBI Taxonomy" id="449447"/>
    <lineage>
        <taxon>Bacteria</taxon>
        <taxon>Bacillati</taxon>
        <taxon>Cyanobacteriota</taxon>
        <taxon>Cyanophyceae</taxon>
        <taxon>Oscillatoriophycideae</taxon>
        <taxon>Chroococcales</taxon>
        <taxon>Microcystaceae</taxon>
        <taxon>Microcystis</taxon>
    </lineage>
</organism>
<dbReference type="AlphaFoldDB" id="B0JMV9"/>
<keyword evidence="2" id="KW-1185">Reference proteome</keyword>
<dbReference type="KEGG" id="mar:MAE_03010"/>
<protein>
    <submittedName>
        <fullName evidence="1">Uncharacterized protein</fullName>
    </submittedName>
</protein>
<dbReference type="EMBL" id="AP009552">
    <property type="protein sequence ID" value="BAG00123.1"/>
    <property type="molecule type" value="Genomic_DNA"/>
</dbReference>
<proteinExistence type="predicted"/>
<dbReference type="HOGENOM" id="CLU_2880825_0_0_3"/>
<dbReference type="EnsemblBacteria" id="BAG00123">
    <property type="protein sequence ID" value="BAG00123"/>
    <property type="gene ID" value="MAE_03010"/>
</dbReference>
<reference evidence="1 2" key="1">
    <citation type="journal article" date="2007" name="DNA Res.">
        <title>Complete genomic structure of the bloom-forming toxic cyanobacterium Microcystis aeruginosa NIES-843.</title>
        <authorList>
            <person name="Kaneko T."/>
            <person name="Nakajima N."/>
            <person name="Okamoto S."/>
            <person name="Suzuki I."/>
            <person name="Tanabe Y."/>
            <person name="Tamaoki M."/>
            <person name="Nakamura Y."/>
            <person name="Kasai F."/>
            <person name="Watanabe A."/>
            <person name="Kawashima K."/>
            <person name="Kishida Y."/>
            <person name="Ono A."/>
            <person name="Shimizu Y."/>
            <person name="Takahashi C."/>
            <person name="Minami C."/>
            <person name="Fujishiro T."/>
            <person name="Kohara M."/>
            <person name="Katoh M."/>
            <person name="Nakazaki N."/>
            <person name="Nakayama S."/>
            <person name="Yamada M."/>
            <person name="Tabata S."/>
            <person name="Watanabe M.M."/>
        </authorList>
    </citation>
    <scope>NUCLEOTIDE SEQUENCE [LARGE SCALE GENOMIC DNA]</scope>
    <source>
        <strain evidence="2">NIES-843 / IAM M-247</strain>
    </source>
</reference>
<accession>B0JMV9</accession>
<dbReference type="Proteomes" id="UP000001510">
    <property type="component" value="Chromosome"/>
</dbReference>